<dbReference type="GO" id="GO:0005737">
    <property type="term" value="C:cytoplasm"/>
    <property type="evidence" value="ECO:0007669"/>
    <property type="project" value="TreeGrafter"/>
</dbReference>
<dbReference type="Pfam" id="PF00454">
    <property type="entry name" value="PI3_PI4_kinase"/>
    <property type="match status" value="1"/>
</dbReference>
<evidence type="ECO:0000259" key="3">
    <source>
        <dbReference type="PROSITE" id="PS50290"/>
    </source>
</evidence>
<evidence type="ECO:0000256" key="1">
    <source>
        <dbReference type="ARBA" id="ARBA00022679"/>
    </source>
</evidence>
<dbReference type="GO" id="GO:0005634">
    <property type="term" value="C:nucleus"/>
    <property type="evidence" value="ECO:0007669"/>
    <property type="project" value="TreeGrafter"/>
</dbReference>
<comment type="caution">
    <text evidence="4">The sequence shown here is derived from an EMBL/GenBank/DDBJ whole genome shotgun (WGS) entry which is preliminary data.</text>
</comment>
<dbReference type="FunFam" id="3.30.1010.10:FF:000006">
    <property type="entry name" value="Serine/threonine-protein kinase TOR"/>
    <property type="match status" value="1"/>
</dbReference>
<dbReference type="InterPro" id="IPR018936">
    <property type="entry name" value="PI3/4_kinase_CS"/>
</dbReference>
<dbReference type="InterPro" id="IPR000403">
    <property type="entry name" value="PI3/4_kinase_cat_dom"/>
</dbReference>
<dbReference type="Gene3D" id="3.30.1010.10">
    <property type="entry name" value="Phosphatidylinositol 3-kinase Catalytic Subunit, Chain A, domain 4"/>
    <property type="match status" value="1"/>
</dbReference>
<dbReference type="GO" id="GO:0004674">
    <property type="term" value="F:protein serine/threonine kinase activity"/>
    <property type="evidence" value="ECO:0007669"/>
    <property type="project" value="TreeGrafter"/>
</dbReference>
<evidence type="ECO:0000313" key="4">
    <source>
        <dbReference type="EMBL" id="CCO34266.1"/>
    </source>
</evidence>
<dbReference type="HOGENOM" id="CLU_1628190_0_0_1"/>
<protein>
    <submittedName>
        <fullName evidence="4">FKBP12-rapamycin complex-associated protein</fullName>
        <ecNumber evidence="4">2.7.1.137</ecNumber>
    </submittedName>
</protein>
<gene>
    <name evidence="4" type="primary">tor1</name>
    <name evidence="4" type="ORF">BN14_08360</name>
</gene>
<organism evidence="4 5">
    <name type="scientific">Thanatephorus cucumeris (strain AG1-IB / isolate 7/3/14)</name>
    <name type="common">Lettuce bottom rot fungus</name>
    <name type="synonym">Rhizoctonia solani</name>
    <dbReference type="NCBI Taxonomy" id="1108050"/>
    <lineage>
        <taxon>Eukaryota</taxon>
        <taxon>Fungi</taxon>
        <taxon>Dikarya</taxon>
        <taxon>Basidiomycota</taxon>
        <taxon>Agaricomycotina</taxon>
        <taxon>Agaricomycetes</taxon>
        <taxon>Cantharellales</taxon>
        <taxon>Ceratobasidiaceae</taxon>
        <taxon>Rhizoctonia</taxon>
        <taxon>Rhizoctonia solani AG-1</taxon>
    </lineage>
</organism>
<dbReference type="InterPro" id="IPR050517">
    <property type="entry name" value="DDR_Repair_Kinase"/>
</dbReference>
<dbReference type="PROSITE" id="PS50290">
    <property type="entry name" value="PI3_4_KINASE_3"/>
    <property type="match status" value="1"/>
</dbReference>
<dbReference type="PROSITE" id="PS00915">
    <property type="entry name" value="PI3_4_KINASE_1"/>
    <property type="match status" value="1"/>
</dbReference>
<dbReference type="PANTHER" id="PTHR11139">
    <property type="entry name" value="ATAXIA TELANGIECTASIA MUTATED ATM -RELATED"/>
    <property type="match status" value="1"/>
</dbReference>
<evidence type="ECO:0000256" key="2">
    <source>
        <dbReference type="ARBA" id="ARBA00022777"/>
    </source>
</evidence>
<dbReference type="EC" id="2.7.1.137" evidence="4"/>
<evidence type="ECO:0000313" key="5">
    <source>
        <dbReference type="Proteomes" id="UP000012065"/>
    </source>
</evidence>
<dbReference type="SUPFAM" id="SSF56112">
    <property type="entry name" value="Protein kinase-like (PK-like)"/>
    <property type="match status" value="1"/>
</dbReference>
<reference evidence="4 5" key="1">
    <citation type="journal article" date="2013" name="J. Biotechnol.">
        <title>Establishment and interpretation of the genome sequence of the phytopathogenic fungus Rhizoctonia solani AG1-IB isolate 7/3/14.</title>
        <authorList>
            <person name="Wibberg D.W."/>
            <person name="Jelonek L.J."/>
            <person name="Rupp O.R."/>
            <person name="Hennig M.H."/>
            <person name="Eikmeyer F.E."/>
            <person name="Goesmann A.G."/>
            <person name="Hartmann A.H."/>
            <person name="Borriss R.B."/>
            <person name="Grosch R.G."/>
            <person name="Puehler A.P."/>
            <person name="Schlueter A.S."/>
        </authorList>
    </citation>
    <scope>NUCLEOTIDE SEQUENCE [LARGE SCALE GENOMIC DNA]</scope>
    <source>
        <strain evidence="5">AG1-IB / isolate 7/3/14</strain>
    </source>
</reference>
<dbReference type="EMBL" id="CAOJ01012834">
    <property type="protein sequence ID" value="CCO34266.1"/>
    <property type="molecule type" value="Genomic_DNA"/>
</dbReference>
<accession>M5C4C2</accession>
<dbReference type="AlphaFoldDB" id="M5C4C2"/>
<dbReference type="GO" id="GO:0031931">
    <property type="term" value="C:TORC1 complex"/>
    <property type="evidence" value="ECO:0007669"/>
    <property type="project" value="TreeGrafter"/>
</dbReference>
<keyword evidence="1 4" id="KW-0808">Transferase</keyword>
<dbReference type="InterPro" id="IPR011009">
    <property type="entry name" value="Kinase-like_dom_sf"/>
</dbReference>
<sequence length="163" mass="18678">MVFKKVEKQLQHLTTLDLQYVSPELLRSRNLDIAVPGTYVSGRPVVTIASFGSTLSVITSKQRPRRLTLKGSDGKDYQYVLKGHEDLRQDERVMQLFGLVNSLLYLDSESYKRHLHIQRFPVIPLAPNAGLLGWVQQSDTLHVLVRDYRWVCFLAIGLNKNRS</sequence>
<dbReference type="GO" id="GO:0016242">
    <property type="term" value="P:negative regulation of macroautophagy"/>
    <property type="evidence" value="ECO:0007669"/>
    <property type="project" value="TreeGrafter"/>
</dbReference>
<keyword evidence="2" id="KW-0418">Kinase</keyword>
<dbReference type="GO" id="GO:0031932">
    <property type="term" value="C:TORC2 complex"/>
    <property type="evidence" value="ECO:0007669"/>
    <property type="project" value="TreeGrafter"/>
</dbReference>
<name>M5C4C2_THACB</name>
<dbReference type="GO" id="GO:0016303">
    <property type="term" value="F:1-phosphatidylinositol-3-kinase activity"/>
    <property type="evidence" value="ECO:0007669"/>
    <property type="project" value="UniProtKB-EC"/>
</dbReference>
<dbReference type="Proteomes" id="UP000012065">
    <property type="component" value="Unassembled WGS sequence"/>
</dbReference>
<feature type="domain" description="PI3K/PI4K catalytic" evidence="3">
    <location>
        <begin position="51"/>
        <end position="163"/>
    </location>
</feature>
<dbReference type="GO" id="GO:0038202">
    <property type="term" value="P:TORC1 signaling"/>
    <property type="evidence" value="ECO:0007669"/>
    <property type="project" value="TreeGrafter"/>
</dbReference>
<dbReference type="PANTHER" id="PTHR11139:SF9">
    <property type="entry name" value="SERINE_THREONINE-PROTEIN KINASE MTOR"/>
    <property type="match status" value="1"/>
</dbReference>
<proteinExistence type="predicted"/>